<name>A0A369Q9D2_9SPHN</name>
<accession>A0A369Q9D2</accession>
<feature type="region of interest" description="Disordered" evidence="2">
    <location>
        <begin position="1"/>
        <end position="42"/>
    </location>
</feature>
<feature type="compositionally biased region" description="Basic and acidic residues" evidence="2">
    <location>
        <begin position="28"/>
        <end position="42"/>
    </location>
</feature>
<dbReference type="Gene3D" id="2.40.50.100">
    <property type="match status" value="1"/>
</dbReference>
<comment type="similarity">
    <text evidence="1">Belongs to the membrane fusion protein (MFP) (TC 8.A.1) family.</text>
</comment>
<keyword evidence="7" id="KW-1185">Reference proteome</keyword>
<feature type="domain" description="CusB-like beta-barrel" evidence="4">
    <location>
        <begin position="261"/>
        <end position="331"/>
    </location>
</feature>
<evidence type="ECO:0000256" key="1">
    <source>
        <dbReference type="ARBA" id="ARBA00009477"/>
    </source>
</evidence>
<dbReference type="GO" id="GO:0015562">
    <property type="term" value="F:efflux transmembrane transporter activity"/>
    <property type="evidence" value="ECO:0007669"/>
    <property type="project" value="TreeGrafter"/>
</dbReference>
<dbReference type="PANTHER" id="PTHR30469:SF15">
    <property type="entry name" value="HLYD FAMILY OF SECRETION PROTEINS"/>
    <property type="match status" value="1"/>
</dbReference>
<dbReference type="Proteomes" id="UP000253727">
    <property type="component" value="Unassembled WGS sequence"/>
</dbReference>
<dbReference type="Gene3D" id="2.40.420.20">
    <property type="match status" value="1"/>
</dbReference>
<sequence>MNYESPLEPHDEPGNSRNPARQGLDAVPMRDADGVLQDDRVGGPRKRRTGMIVLIAIGLALAALAAFLILRGGEATEETAAQLPLVTVSAPGAGTVEGMIETTGTLSARRELPVGIAGEGGRVVSVPVDAGDWVSQGQVLAVIDRSVQNQQVASAAAQIDVAQADANLAQANLDRALKLVDRGFISKADVDQLRATRDAAVARVRVARAQVAELRARNARLNVYAPAAGLVLERSVEPGQIVSAGSGALFRIARGGEMELMADLGEADLARISTGATAQVTPVGSDTIFEGQIWQVAPTIDATNRQGTARISLPYSPELRPGGFATATISSGTVVAPLLPESAIQADAKGSYVYIVGSDNKVARRDIETGNVTADGITVASGLTGRERVVMSAAGFLSPGQEVKPETLKK</sequence>
<dbReference type="Gene3D" id="2.40.30.170">
    <property type="match status" value="1"/>
</dbReference>
<evidence type="ECO:0000256" key="3">
    <source>
        <dbReference type="SAM" id="Phobius"/>
    </source>
</evidence>
<dbReference type="InterPro" id="IPR058792">
    <property type="entry name" value="Beta-barrel_RND_2"/>
</dbReference>
<evidence type="ECO:0000256" key="2">
    <source>
        <dbReference type="SAM" id="MobiDB-lite"/>
    </source>
</evidence>
<dbReference type="RefSeq" id="WP_230079984.1">
    <property type="nucleotide sequence ID" value="NZ_QBKA01000002.1"/>
</dbReference>
<feature type="domain" description="YknX-like C-terminal permuted SH3-like" evidence="5">
    <location>
        <begin position="339"/>
        <end position="404"/>
    </location>
</feature>
<gene>
    <name evidence="6" type="ORF">HME9302_02311</name>
</gene>
<dbReference type="InterPro" id="IPR058637">
    <property type="entry name" value="YknX-like_C"/>
</dbReference>
<feature type="transmembrane region" description="Helical" evidence="3">
    <location>
        <begin position="50"/>
        <end position="70"/>
    </location>
</feature>
<dbReference type="NCBIfam" id="TIGR01730">
    <property type="entry name" value="RND_mfp"/>
    <property type="match status" value="1"/>
</dbReference>
<dbReference type="SUPFAM" id="SSF111369">
    <property type="entry name" value="HlyD-like secretion proteins"/>
    <property type="match status" value="1"/>
</dbReference>
<dbReference type="Gene3D" id="1.10.287.470">
    <property type="entry name" value="Helix hairpin bin"/>
    <property type="match status" value="1"/>
</dbReference>
<keyword evidence="3" id="KW-1133">Transmembrane helix</keyword>
<dbReference type="Pfam" id="PF25954">
    <property type="entry name" value="Beta-barrel_RND_2"/>
    <property type="match status" value="1"/>
</dbReference>
<evidence type="ECO:0000259" key="5">
    <source>
        <dbReference type="Pfam" id="PF25989"/>
    </source>
</evidence>
<evidence type="ECO:0000259" key="4">
    <source>
        <dbReference type="Pfam" id="PF25954"/>
    </source>
</evidence>
<dbReference type="GO" id="GO:1990281">
    <property type="term" value="C:efflux pump complex"/>
    <property type="evidence" value="ECO:0007669"/>
    <property type="project" value="TreeGrafter"/>
</dbReference>
<keyword evidence="3" id="KW-0812">Transmembrane</keyword>
<reference evidence="6 7" key="1">
    <citation type="submission" date="2018-04" db="EMBL/GenBank/DDBJ databases">
        <title>Altererythrobacter sp. HME9302 genome sequencing and assembly.</title>
        <authorList>
            <person name="Kang H."/>
            <person name="Kim H."/>
            <person name="Joh K."/>
        </authorList>
    </citation>
    <scope>NUCLEOTIDE SEQUENCE [LARGE SCALE GENOMIC DNA]</scope>
    <source>
        <strain evidence="6 7">HME9302</strain>
    </source>
</reference>
<protein>
    <submittedName>
        <fullName evidence="6">Multidrug resistance protein MdtA</fullName>
    </submittedName>
</protein>
<evidence type="ECO:0000313" key="7">
    <source>
        <dbReference type="Proteomes" id="UP000253727"/>
    </source>
</evidence>
<keyword evidence="3" id="KW-0472">Membrane</keyword>
<dbReference type="Pfam" id="PF25989">
    <property type="entry name" value="YknX_C"/>
    <property type="match status" value="1"/>
</dbReference>
<dbReference type="EMBL" id="QBKA01000002">
    <property type="protein sequence ID" value="RDC61092.1"/>
    <property type="molecule type" value="Genomic_DNA"/>
</dbReference>
<proteinExistence type="inferred from homology"/>
<dbReference type="InterPro" id="IPR006143">
    <property type="entry name" value="RND_pump_MFP"/>
</dbReference>
<evidence type="ECO:0000313" key="6">
    <source>
        <dbReference type="EMBL" id="RDC61092.1"/>
    </source>
</evidence>
<dbReference type="AlphaFoldDB" id="A0A369Q9D2"/>
<comment type="caution">
    <text evidence="6">The sequence shown here is derived from an EMBL/GenBank/DDBJ whole genome shotgun (WGS) entry which is preliminary data.</text>
</comment>
<dbReference type="PANTHER" id="PTHR30469">
    <property type="entry name" value="MULTIDRUG RESISTANCE PROTEIN MDTA"/>
    <property type="match status" value="1"/>
</dbReference>
<organism evidence="6 7">
    <name type="scientific">Alteripontixanthobacter maritimus</name>
    <dbReference type="NCBI Taxonomy" id="2161824"/>
    <lineage>
        <taxon>Bacteria</taxon>
        <taxon>Pseudomonadati</taxon>
        <taxon>Pseudomonadota</taxon>
        <taxon>Alphaproteobacteria</taxon>
        <taxon>Sphingomonadales</taxon>
        <taxon>Erythrobacteraceae</taxon>
        <taxon>Alteripontixanthobacter</taxon>
    </lineage>
</organism>